<dbReference type="Proteomes" id="UP000678679">
    <property type="component" value="Chromosome 2"/>
</dbReference>
<organism evidence="1 2">
    <name type="scientific">Flammeovirga yaeyamensis</name>
    <dbReference type="NCBI Taxonomy" id="367791"/>
    <lineage>
        <taxon>Bacteria</taxon>
        <taxon>Pseudomonadati</taxon>
        <taxon>Bacteroidota</taxon>
        <taxon>Cytophagia</taxon>
        <taxon>Cytophagales</taxon>
        <taxon>Flammeovirgaceae</taxon>
        <taxon>Flammeovirga</taxon>
    </lineage>
</organism>
<evidence type="ECO:0000313" key="2">
    <source>
        <dbReference type="Proteomes" id="UP000678679"/>
    </source>
</evidence>
<dbReference type="EMBL" id="CP076133">
    <property type="protein sequence ID" value="QWG04180.1"/>
    <property type="molecule type" value="Genomic_DNA"/>
</dbReference>
<dbReference type="RefSeq" id="WP_215585905.1">
    <property type="nucleotide sequence ID" value="NZ_CP076133.1"/>
</dbReference>
<accession>A0AAX1N9Q0</accession>
<reference evidence="1 2" key="1">
    <citation type="submission" date="2021-05" db="EMBL/GenBank/DDBJ databases">
        <title>Comparative genomic studies on the polysaccharide-degrading batcterial strains of the Flammeovirga genus.</title>
        <authorList>
            <person name="Zewei F."/>
            <person name="Zheng Z."/>
            <person name="Yu L."/>
            <person name="Ruyue G."/>
            <person name="Yanhong M."/>
            <person name="Yuanyuan C."/>
            <person name="Jingyan G."/>
            <person name="Wenjun H."/>
        </authorList>
    </citation>
    <scope>NUCLEOTIDE SEQUENCE [LARGE SCALE GENOMIC DNA]</scope>
    <source>
        <strain evidence="1 2">NBRC:100898</strain>
    </source>
</reference>
<protein>
    <recommendedName>
        <fullName evidence="3">Lipoprotein</fullName>
    </recommendedName>
</protein>
<evidence type="ECO:0000313" key="1">
    <source>
        <dbReference type="EMBL" id="QWG04180.1"/>
    </source>
</evidence>
<name>A0AAX1N9Q0_9BACT</name>
<proteinExistence type="predicted"/>
<dbReference type="AlphaFoldDB" id="A0AAX1N9Q0"/>
<dbReference type="PROSITE" id="PS51257">
    <property type="entry name" value="PROKAR_LIPOPROTEIN"/>
    <property type="match status" value="1"/>
</dbReference>
<gene>
    <name evidence="1" type="ORF">KMW28_25140</name>
</gene>
<evidence type="ECO:0008006" key="3">
    <source>
        <dbReference type="Google" id="ProtNLM"/>
    </source>
</evidence>
<keyword evidence="2" id="KW-1185">Reference proteome</keyword>
<dbReference type="KEGG" id="fya:KMW28_25140"/>
<sequence length="182" mass="21194">MNSKNTISKILLISIISLFSCGGIKHDTIISQKVLGDTLTMNYFKIEDSIQNRVLNGYWGYSKLSKTVYFQKINDPDNLYSIFSFNDHKLNKKVAYCGPLYSKTYCYDSEAKCIDNSNVYLVTFLVEPIEGVNTTWEKHLKFATYGKLIYSLVKGPIWFNYNPKIDYTILPWSDEWVRKKEM</sequence>